<dbReference type="Gene3D" id="4.10.70.10">
    <property type="entry name" value="Disintegrin domain"/>
    <property type="match status" value="1"/>
</dbReference>
<dbReference type="InterPro" id="IPR011936">
    <property type="entry name" value="Myxo_disulph_rpt"/>
</dbReference>
<gene>
    <name evidence="7" type="ORF">AMAG_20073</name>
</gene>
<dbReference type="Proteomes" id="UP000054350">
    <property type="component" value="Unassembled WGS sequence"/>
</dbReference>
<comment type="function">
    <text evidence="4">Probable zinc protease.</text>
</comment>
<dbReference type="InterPro" id="IPR036436">
    <property type="entry name" value="Disintegrin_dom_sf"/>
</dbReference>
<feature type="domain" description="Disintegrin" evidence="6">
    <location>
        <begin position="52"/>
        <end position="139"/>
    </location>
</feature>
<evidence type="ECO:0000256" key="1">
    <source>
        <dbReference type="ARBA" id="ARBA00022729"/>
    </source>
</evidence>
<dbReference type="SMART" id="SM00050">
    <property type="entry name" value="DISIN"/>
    <property type="match status" value="1"/>
</dbReference>
<keyword evidence="3" id="KW-1015">Disulfide bond</keyword>
<keyword evidence="1" id="KW-0732">Signal</keyword>
<dbReference type="FunFam" id="4.10.70.10:FF:000003">
    <property type="entry name" value="Disintegrin and metalloproteinase domain-containing protein 17"/>
    <property type="match status" value="1"/>
</dbReference>
<dbReference type="NCBIfam" id="TIGR02232">
    <property type="entry name" value="myxo_disulf_rpt"/>
    <property type="match status" value="1"/>
</dbReference>
<name>A0A0L0T6S2_ALLM3</name>
<dbReference type="PROSITE" id="PS50214">
    <property type="entry name" value="DISINTEGRIN_2"/>
    <property type="match status" value="1"/>
</dbReference>
<dbReference type="eggNOG" id="KOG3607">
    <property type="taxonomic scope" value="Eukaryota"/>
</dbReference>
<dbReference type="AlphaFoldDB" id="A0A0L0T6S2"/>
<dbReference type="Pfam" id="PF00200">
    <property type="entry name" value="Disintegrin"/>
    <property type="match status" value="1"/>
</dbReference>
<keyword evidence="8" id="KW-1185">Reference proteome</keyword>
<evidence type="ECO:0000256" key="5">
    <source>
        <dbReference type="ARBA" id="ARBA00074021"/>
    </source>
</evidence>
<sequence length="197" mass="20131">MGTSTCNSTEFIMNPYYCGSCQQQPVVFSNCSINEMHTVLGSRATCLDAIASPLCGNGQVDPGEKCDSGDPFHGSAGCTAQCTWHAVAVCDDTKGACCRGCQLMPATTECRASADPFCDVAEYCTGASPVCPANKVLHPGTACASRAGDPGRGRAARAGQTLTFALGMGSRTRRGATVPPRLDTRAASGAYGATAGA</sequence>
<dbReference type="InterPro" id="IPR001762">
    <property type="entry name" value="Disintegrin_dom"/>
</dbReference>
<dbReference type="SUPFAM" id="SSF57552">
    <property type="entry name" value="Blood coagulation inhibitor (disintegrin)"/>
    <property type="match status" value="1"/>
</dbReference>
<organism evidence="7 8">
    <name type="scientific">Allomyces macrogynus (strain ATCC 38327)</name>
    <name type="common">Allomyces javanicus var. macrogynus</name>
    <dbReference type="NCBI Taxonomy" id="578462"/>
    <lineage>
        <taxon>Eukaryota</taxon>
        <taxon>Fungi</taxon>
        <taxon>Fungi incertae sedis</taxon>
        <taxon>Blastocladiomycota</taxon>
        <taxon>Blastocladiomycetes</taxon>
        <taxon>Blastocladiales</taxon>
        <taxon>Blastocladiaceae</taxon>
        <taxon>Allomyces</taxon>
    </lineage>
</organism>
<evidence type="ECO:0000313" key="7">
    <source>
        <dbReference type="EMBL" id="KNE70274.1"/>
    </source>
</evidence>
<dbReference type="PANTHER" id="PTHR11905">
    <property type="entry name" value="ADAM A DISINTEGRIN AND METALLOPROTEASE DOMAIN"/>
    <property type="match status" value="1"/>
</dbReference>
<evidence type="ECO:0000259" key="6">
    <source>
        <dbReference type="PROSITE" id="PS50214"/>
    </source>
</evidence>
<evidence type="ECO:0000256" key="4">
    <source>
        <dbReference type="ARBA" id="ARBA00056552"/>
    </source>
</evidence>
<protein>
    <recommendedName>
        <fullName evidence="5">Disintegrin and metalloproteinase domain-containing protein B</fullName>
    </recommendedName>
</protein>
<evidence type="ECO:0000313" key="8">
    <source>
        <dbReference type="Proteomes" id="UP000054350"/>
    </source>
</evidence>
<dbReference type="OrthoDB" id="5951731at2759"/>
<dbReference type="PANTHER" id="PTHR11905:SF159">
    <property type="entry name" value="ADAM METALLOPROTEASE"/>
    <property type="match status" value="1"/>
</dbReference>
<reference evidence="7 8" key="1">
    <citation type="submission" date="2009-11" db="EMBL/GenBank/DDBJ databases">
        <title>Annotation of Allomyces macrogynus ATCC 38327.</title>
        <authorList>
            <consortium name="The Broad Institute Genome Sequencing Platform"/>
            <person name="Russ C."/>
            <person name="Cuomo C."/>
            <person name="Burger G."/>
            <person name="Gray M.W."/>
            <person name="Holland P.W.H."/>
            <person name="King N."/>
            <person name="Lang F.B.F."/>
            <person name="Roger A.J."/>
            <person name="Ruiz-Trillo I."/>
            <person name="Young S.K."/>
            <person name="Zeng Q."/>
            <person name="Gargeya S."/>
            <person name="Fitzgerald M."/>
            <person name="Haas B."/>
            <person name="Abouelleil A."/>
            <person name="Alvarado L."/>
            <person name="Arachchi H.M."/>
            <person name="Berlin A."/>
            <person name="Chapman S.B."/>
            <person name="Gearin G."/>
            <person name="Goldberg J."/>
            <person name="Griggs A."/>
            <person name="Gujja S."/>
            <person name="Hansen M."/>
            <person name="Heiman D."/>
            <person name="Howarth C."/>
            <person name="Larimer J."/>
            <person name="Lui A."/>
            <person name="MacDonald P.J.P."/>
            <person name="McCowen C."/>
            <person name="Montmayeur A."/>
            <person name="Murphy C."/>
            <person name="Neiman D."/>
            <person name="Pearson M."/>
            <person name="Priest M."/>
            <person name="Roberts A."/>
            <person name="Saif S."/>
            <person name="Shea T."/>
            <person name="Sisk P."/>
            <person name="Stolte C."/>
            <person name="Sykes S."/>
            <person name="Wortman J."/>
            <person name="Nusbaum C."/>
            <person name="Birren B."/>
        </authorList>
    </citation>
    <scope>NUCLEOTIDE SEQUENCE [LARGE SCALE GENOMIC DNA]</scope>
    <source>
        <strain evidence="7 8">ATCC 38327</strain>
    </source>
</reference>
<dbReference type="STRING" id="578462.A0A0L0T6S2"/>
<dbReference type="VEuPathDB" id="FungiDB:AMAG_20073"/>
<proteinExistence type="predicted"/>
<evidence type="ECO:0000256" key="2">
    <source>
        <dbReference type="ARBA" id="ARBA00022737"/>
    </source>
</evidence>
<dbReference type="EMBL" id="GG745365">
    <property type="protein sequence ID" value="KNE70274.1"/>
    <property type="molecule type" value="Genomic_DNA"/>
</dbReference>
<evidence type="ECO:0000256" key="3">
    <source>
        <dbReference type="ARBA" id="ARBA00023157"/>
    </source>
</evidence>
<keyword evidence="2" id="KW-0677">Repeat</keyword>
<reference evidence="8" key="2">
    <citation type="submission" date="2009-11" db="EMBL/GenBank/DDBJ databases">
        <title>The Genome Sequence of Allomyces macrogynus strain ATCC 38327.</title>
        <authorList>
            <consortium name="The Broad Institute Genome Sequencing Platform"/>
            <person name="Russ C."/>
            <person name="Cuomo C."/>
            <person name="Shea T."/>
            <person name="Young S.K."/>
            <person name="Zeng Q."/>
            <person name="Koehrsen M."/>
            <person name="Haas B."/>
            <person name="Borodovsky M."/>
            <person name="Guigo R."/>
            <person name="Alvarado L."/>
            <person name="Berlin A."/>
            <person name="Borenstein D."/>
            <person name="Chen Z."/>
            <person name="Engels R."/>
            <person name="Freedman E."/>
            <person name="Gellesch M."/>
            <person name="Goldberg J."/>
            <person name="Griggs A."/>
            <person name="Gujja S."/>
            <person name="Heiman D."/>
            <person name="Hepburn T."/>
            <person name="Howarth C."/>
            <person name="Jen D."/>
            <person name="Larson L."/>
            <person name="Lewis B."/>
            <person name="Mehta T."/>
            <person name="Park D."/>
            <person name="Pearson M."/>
            <person name="Roberts A."/>
            <person name="Saif S."/>
            <person name="Shenoy N."/>
            <person name="Sisk P."/>
            <person name="Stolte C."/>
            <person name="Sykes S."/>
            <person name="Walk T."/>
            <person name="White J."/>
            <person name="Yandava C."/>
            <person name="Burger G."/>
            <person name="Gray M.W."/>
            <person name="Holland P.W.H."/>
            <person name="King N."/>
            <person name="Lang F.B.F."/>
            <person name="Roger A.J."/>
            <person name="Ruiz-Trillo I."/>
            <person name="Lander E."/>
            <person name="Nusbaum C."/>
        </authorList>
    </citation>
    <scope>NUCLEOTIDE SEQUENCE [LARGE SCALE GENOMIC DNA]</scope>
    <source>
        <strain evidence="8">ATCC 38327</strain>
    </source>
</reference>
<accession>A0A0L0T6S2</accession>